<comment type="caution">
    <text evidence="4">The sequence shown here is derived from an EMBL/GenBank/DDBJ whole genome shotgun (WGS) entry which is preliminary data.</text>
</comment>
<dbReference type="AlphaFoldDB" id="A0A6A4LRI4"/>
<keyword evidence="1" id="KW-0378">Hydrolase</keyword>
<feature type="domain" description="Sialate O-acetylesterase" evidence="3">
    <location>
        <begin position="24"/>
        <end position="92"/>
    </location>
</feature>
<dbReference type="OrthoDB" id="42638at2759"/>
<dbReference type="InterPro" id="IPR052940">
    <property type="entry name" value="Carb_Esterase_6"/>
</dbReference>
<dbReference type="GO" id="GO:0016787">
    <property type="term" value="F:hydrolase activity"/>
    <property type="evidence" value="ECO:0007669"/>
    <property type="project" value="UniProtKB-KW"/>
</dbReference>
<feature type="chain" id="PRO_5025473753" description="Sialate O-acetylesterase domain-containing protein" evidence="2">
    <location>
        <begin position="22"/>
        <end position="120"/>
    </location>
</feature>
<dbReference type="SUPFAM" id="SSF52266">
    <property type="entry name" value="SGNH hydrolase"/>
    <property type="match status" value="1"/>
</dbReference>
<accession>A0A6A4LRI4</accession>
<evidence type="ECO:0000259" key="3">
    <source>
        <dbReference type="Pfam" id="PF03629"/>
    </source>
</evidence>
<dbReference type="PANTHER" id="PTHR31988">
    <property type="entry name" value="ESTERASE, PUTATIVE (DUF303)-RELATED"/>
    <property type="match status" value="1"/>
</dbReference>
<dbReference type="PANTHER" id="PTHR31988:SF15">
    <property type="entry name" value="ESTERASE, PUTATIVE (DUF303)-RELATED"/>
    <property type="match status" value="1"/>
</dbReference>
<dbReference type="InterPro" id="IPR036514">
    <property type="entry name" value="SGNH_hydro_sf"/>
</dbReference>
<feature type="non-terminal residue" evidence="4">
    <location>
        <position position="1"/>
    </location>
</feature>
<dbReference type="EMBL" id="QEFC01000934">
    <property type="protein sequence ID" value="KAE9461883.1"/>
    <property type="molecule type" value="Genomic_DNA"/>
</dbReference>
<sequence>MLTFLCLLIILVAPPVTPVSSQDKNIFLLAGQSNMVGEGGVINGTWDGVVPPESGPNPSVLRLAANLTWVPAASRSTRTSAGTRPSLGWGPGCCLLTRCWLVTRASAWWDWCLVRTAGPR</sequence>
<name>A0A6A4LRI4_9ERIC</name>
<evidence type="ECO:0000313" key="5">
    <source>
        <dbReference type="Proteomes" id="UP000428333"/>
    </source>
</evidence>
<evidence type="ECO:0000256" key="1">
    <source>
        <dbReference type="ARBA" id="ARBA00022801"/>
    </source>
</evidence>
<dbReference type="Pfam" id="PF03629">
    <property type="entry name" value="SASA"/>
    <property type="match status" value="1"/>
</dbReference>
<evidence type="ECO:0000313" key="4">
    <source>
        <dbReference type="EMBL" id="KAE9461883.1"/>
    </source>
</evidence>
<protein>
    <recommendedName>
        <fullName evidence="3">Sialate O-acetylesterase domain-containing protein</fullName>
    </recommendedName>
</protein>
<keyword evidence="5" id="KW-1185">Reference proteome</keyword>
<keyword evidence="2" id="KW-0732">Signal</keyword>
<evidence type="ECO:0000256" key="2">
    <source>
        <dbReference type="SAM" id="SignalP"/>
    </source>
</evidence>
<gene>
    <name evidence="4" type="ORF">C3L33_06185</name>
</gene>
<dbReference type="Proteomes" id="UP000428333">
    <property type="component" value="Linkage Group LG04"/>
</dbReference>
<dbReference type="Gene3D" id="3.40.50.1110">
    <property type="entry name" value="SGNH hydrolase"/>
    <property type="match status" value="1"/>
</dbReference>
<reference evidence="4 5" key="1">
    <citation type="journal article" date="2019" name="Genome Biol. Evol.">
        <title>The Rhododendron genome and chromosomal organization provide insight into shared whole-genome duplications across the heath family (Ericaceae).</title>
        <authorList>
            <person name="Soza V.L."/>
            <person name="Lindsley D."/>
            <person name="Waalkes A."/>
            <person name="Ramage E."/>
            <person name="Patwardhan R.P."/>
            <person name="Burton J.N."/>
            <person name="Adey A."/>
            <person name="Kumar A."/>
            <person name="Qiu R."/>
            <person name="Shendure J."/>
            <person name="Hall B."/>
        </authorList>
    </citation>
    <scope>NUCLEOTIDE SEQUENCE [LARGE SCALE GENOMIC DNA]</scope>
    <source>
        <strain evidence="4">RSF 1966-606</strain>
    </source>
</reference>
<feature type="signal peptide" evidence="2">
    <location>
        <begin position="1"/>
        <end position="21"/>
    </location>
</feature>
<organism evidence="4 5">
    <name type="scientific">Rhododendron williamsianum</name>
    <dbReference type="NCBI Taxonomy" id="262921"/>
    <lineage>
        <taxon>Eukaryota</taxon>
        <taxon>Viridiplantae</taxon>
        <taxon>Streptophyta</taxon>
        <taxon>Embryophyta</taxon>
        <taxon>Tracheophyta</taxon>
        <taxon>Spermatophyta</taxon>
        <taxon>Magnoliopsida</taxon>
        <taxon>eudicotyledons</taxon>
        <taxon>Gunneridae</taxon>
        <taxon>Pentapetalae</taxon>
        <taxon>asterids</taxon>
        <taxon>Ericales</taxon>
        <taxon>Ericaceae</taxon>
        <taxon>Ericoideae</taxon>
        <taxon>Rhodoreae</taxon>
        <taxon>Rhododendron</taxon>
    </lineage>
</organism>
<dbReference type="InterPro" id="IPR005181">
    <property type="entry name" value="SASA"/>
</dbReference>
<proteinExistence type="predicted"/>